<dbReference type="GeneID" id="63788078"/>
<organism evidence="1 2">
    <name type="scientific">Protomyces lactucae-debilis</name>
    <dbReference type="NCBI Taxonomy" id="2754530"/>
    <lineage>
        <taxon>Eukaryota</taxon>
        <taxon>Fungi</taxon>
        <taxon>Dikarya</taxon>
        <taxon>Ascomycota</taxon>
        <taxon>Taphrinomycotina</taxon>
        <taxon>Taphrinomycetes</taxon>
        <taxon>Taphrinales</taxon>
        <taxon>Protomycetaceae</taxon>
        <taxon>Protomyces</taxon>
    </lineage>
</organism>
<evidence type="ECO:0000313" key="1">
    <source>
        <dbReference type="EMBL" id="ORY78555.1"/>
    </source>
</evidence>
<name>A0A1Y2F6J8_PROLT</name>
<dbReference type="OrthoDB" id="2555959at2759"/>
<dbReference type="EMBL" id="MCFI01000017">
    <property type="protein sequence ID" value="ORY78555.1"/>
    <property type="molecule type" value="Genomic_DNA"/>
</dbReference>
<reference evidence="1 2" key="1">
    <citation type="submission" date="2016-07" db="EMBL/GenBank/DDBJ databases">
        <title>Pervasive Adenine N6-methylation of Active Genes in Fungi.</title>
        <authorList>
            <consortium name="DOE Joint Genome Institute"/>
            <person name="Mondo S.J."/>
            <person name="Dannebaum R.O."/>
            <person name="Kuo R.C."/>
            <person name="Labutti K."/>
            <person name="Haridas S."/>
            <person name="Kuo A."/>
            <person name="Salamov A."/>
            <person name="Ahrendt S.R."/>
            <person name="Lipzen A."/>
            <person name="Sullivan W."/>
            <person name="Andreopoulos W.B."/>
            <person name="Clum A."/>
            <person name="Lindquist E."/>
            <person name="Daum C."/>
            <person name="Ramamoorthy G.K."/>
            <person name="Gryganskyi A."/>
            <person name="Culley D."/>
            <person name="Magnuson J.K."/>
            <person name="James T.Y."/>
            <person name="O'Malley M.A."/>
            <person name="Stajich J.E."/>
            <person name="Spatafora J.W."/>
            <person name="Visel A."/>
            <person name="Grigoriev I.V."/>
        </authorList>
    </citation>
    <scope>NUCLEOTIDE SEQUENCE [LARGE SCALE GENOMIC DNA]</scope>
    <source>
        <strain evidence="1 2">12-1054</strain>
    </source>
</reference>
<evidence type="ECO:0000313" key="2">
    <source>
        <dbReference type="Proteomes" id="UP000193685"/>
    </source>
</evidence>
<proteinExistence type="predicted"/>
<keyword evidence="2" id="KW-1185">Reference proteome</keyword>
<dbReference type="Proteomes" id="UP000193685">
    <property type="component" value="Unassembled WGS sequence"/>
</dbReference>
<comment type="caution">
    <text evidence="1">The sequence shown here is derived from an EMBL/GenBank/DDBJ whole genome shotgun (WGS) entry which is preliminary data.</text>
</comment>
<sequence length="99" mass="10871">MSATPPPKNSLLATFLRLPPRQRIIISASLMGVSCAGLYVTDKVERTILERQKAENTVDKLGIDVVTHGQSGSDYRNLETRGSSTDAVRIMDAKRKAEQ</sequence>
<accession>A0A1Y2F6J8</accession>
<gene>
    <name evidence="1" type="ORF">BCR37DRAFT_394504</name>
</gene>
<protein>
    <submittedName>
        <fullName evidence="1">Uncharacterized protein</fullName>
    </submittedName>
</protein>
<dbReference type="RefSeq" id="XP_040723436.1">
    <property type="nucleotide sequence ID" value="XM_040871479.1"/>
</dbReference>
<dbReference type="AlphaFoldDB" id="A0A1Y2F6J8"/>